<dbReference type="eggNOG" id="ENOG502T7P2">
    <property type="taxonomic scope" value="Eukaryota"/>
</dbReference>
<keyword evidence="4" id="KW-1185">Reference proteome</keyword>
<gene>
    <name evidence="3" type="primary">8232799</name>
    <name evidence="2" type="ORF">Phum_PHUM592210</name>
</gene>
<organism>
    <name type="scientific">Pediculus humanus subsp. corporis</name>
    <name type="common">Body louse</name>
    <dbReference type="NCBI Taxonomy" id="121224"/>
    <lineage>
        <taxon>Eukaryota</taxon>
        <taxon>Metazoa</taxon>
        <taxon>Ecdysozoa</taxon>
        <taxon>Arthropoda</taxon>
        <taxon>Hexapoda</taxon>
        <taxon>Insecta</taxon>
        <taxon>Pterygota</taxon>
        <taxon>Neoptera</taxon>
        <taxon>Paraneoptera</taxon>
        <taxon>Psocodea</taxon>
        <taxon>Troctomorpha</taxon>
        <taxon>Phthiraptera</taxon>
        <taxon>Anoplura</taxon>
        <taxon>Pediculidae</taxon>
        <taxon>Pediculus</taxon>
    </lineage>
</organism>
<dbReference type="VEuPathDB" id="VectorBase:PHUM592210"/>
<reference evidence="2" key="2">
    <citation type="submission" date="2007-04" db="EMBL/GenBank/DDBJ databases">
        <title>The genome of the human body louse.</title>
        <authorList>
            <consortium name="The Human Body Louse Genome Consortium"/>
            <person name="Kirkness E."/>
            <person name="Walenz B."/>
            <person name="Hass B."/>
            <person name="Bruggner R."/>
            <person name="Strausberg R."/>
        </authorList>
    </citation>
    <scope>NUCLEOTIDE SEQUENCE</scope>
    <source>
        <strain evidence="2">USDA</strain>
    </source>
</reference>
<protein>
    <submittedName>
        <fullName evidence="2 3">Uncharacterized protein</fullName>
    </submittedName>
</protein>
<dbReference type="EMBL" id="AAZO01007217">
    <property type="status" value="NOT_ANNOTATED_CDS"/>
    <property type="molecule type" value="Genomic_DNA"/>
</dbReference>
<accession>E0W2G9</accession>
<sequence length="116" mass="13418">MEDSGIDSDPKNFATKSEGSQFQVKKLKFFLILNHKPTTVTKEHLPLVDWDTDESDEDIHFFPIKPPIRQELTDTFSIEEYQVSPDEDDLNLLPPLPTYQRLSLCCFSFNPKCVIL</sequence>
<feature type="region of interest" description="Disordered" evidence="1">
    <location>
        <begin position="1"/>
        <end position="20"/>
    </location>
</feature>
<evidence type="ECO:0000256" key="1">
    <source>
        <dbReference type="SAM" id="MobiDB-lite"/>
    </source>
</evidence>
<dbReference type="EMBL" id="DS235878">
    <property type="protein sequence ID" value="EEB19825.1"/>
    <property type="molecule type" value="Genomic_DNA"/>
</dbReference>
<name>E0W2G9_PEDHC</name>
<evidence type="ECO:0000313" key="4">
    <source>
        <dbReference type="Proteomes" id="UP000009046"/>
    </source>
</evidence>
<dbReference type="CTD" id="8232799"/>
<dbReference type="AlphaFoldDB" id="E0W2G9"/>
<dbReference type="OrthoDB" id="6119141at2759"/>
<dbReference type="EnsemblMetazoa" id="PHUM592210-RA">
    <property type="protein sequence ID" value="PHUM592210-PA"/>
    <property type="gene ID" value="PHUM592210"/>
</dbReference>
<dbReference type="Proteomes" id="UP000009046">
    <property type="component" value="Unassembled WGS sequence"/>
</dbReference>
<evidence type="ECO:0000313" key="2">
    <source>
        <dbReference type="EMBL" id="EEB19825.1"/>
    </source>
</evidence>
<reference evidence="3" key="3">
    <citation type="submission" date="2021-02" db="UniProtKB">
        <authorList>
            <consortium name="EnsemblMetazoa"/>
        </authorList>
    </citation>
    <scope>IDENTIFICATION</scope>
    <source>
        <strain evidence="3">USDA</strain>
    </source>
</reference>
<dbReference type="InParanoid" id="E0W2G9"/>
<dbReference type="HOGENOM" id="CLU_2099769_0_0_1"/>
<dbReference type="GeneID" id="8232799"/>
<reference evidence="2" key="1">
    <citation type="submission" date="2007-04" db="EMBL/GenBank/DDBJ databases">
        <title>Annotation of Pediculus humanus corporis strain USDA.</title>
        <authorList>
            <person name="Kirkness E."/>
            <person name="Hannick L."/>
            <person name="Hass B."/>
            <person name="Bruggner R."/>
            <person name="Lawson D."/>
            <person name="Bidwell S."/>
            <person name="Joardar V."/>
            <person name="Caler E."/>
            <person name="Walenz B."/>
            <person name="Inman J."/>
            <person name="Schobel S."/>
            <person name="Galinsky K."/>
            <person name="Amedeo P."/>
            <person name="Strausberg R."/>
        </authorList>
    </citation>
    <scope>NUCLEOTIDE SEQUENCE</scope>
    <source>
        <strain evidence="2">USDA</strain>
    </source>
</reference>
<evidence type="ECO:0000313" key="3">
    <source>
        <dbReference type="EnsemblMetazoa" id="PHUM592210-PA"/>
    </source>
</evidence>
<dbReference type="RefSeq" id="XP_002432563.1">
    <property type="nucleotide sequence ID" value="XM_002432518.1"/>
</dbReference>
<dbReference type="KEGG" id="phu:Phum_PHUM592210"/>
<proteinExistence type="predicted"/>